<name>A0A9K3DX37_HELAN</name>
<dbReference type="AlphaFoldDB" id="A0A9K3DX37"/>
<organism evidence="2 3">
    <name type="scientific">Helianthus annuus</name>
    <name type="common">Common sunflower</name>
    <dbReference type="NCBI Taxonomy" id="4232"/>
    <lineage>
        <taxon>Eukaryota</taxon>
        <taxon>Viridiplantae</taxon>
        <taxon>Streptophyta</taxon>
        <taxon>Embryophyta</taxon>
        <taxon>Tracheophyta</taxon>
        <taxon>Spermatophyta</taxon>
        <taxon>Magnoliopsida</taxon>
        <taxon>eudicotyledons</taxon>
        <taxon>Gunneridae</taxon>
        <taxon>Pentapetalae</taxon>
        <taxon>asterids</taxon>
        <taxon>campanulids</taxon>
        <taxon>Asterales</taxon>
        <taxon>Asteraceae</taxon>
        <taxon>Asteroideae</taxon>
        <taxon>Heliantheae alliance</taxon>
        <taxon>Heliantheae</taxon>
        <taxon>Helianthus</taxon>
    </lineage>
</organism>
<feature type="transmembrane region" description="Helical" evidence="1">
    <location>
        <begin position="7"/>
        <end position="30"/>
    </location>
</feature>
<accession>A0A9K3DX37</accession>
<keyword evidence="3" id="KW-1185">Reference proteome</keyword>
<proteinExistence type="predicted"/>
<keyword evidence="1" id="KW-1133">Transmembrane helix</keyword>
<dbReference type="Gramene" id="mRNA:HanXRQr2_Chr16g0777901">
    <property type="protein sequence ID" value="CDS:HanXRQr2_Chr16g0777901.1"/>
    <property type="gene ID" value="HanXRQr2_Chr16g0777901"/>
</dbReference>
<comment type="caution">
    <text evidence="2">The sequence shown here is derived from an EMBL/GenBank/DDBJ whole genome shotgun (WGS) entry which is preliminary data.</text>
</comment>
<evidence type="ECO:0000256" key="1">
    <source>
        <dbReference type="SAM" id="Phobius"/>
    </source>
</evidence>
<evidence type="ECO:0000313" key="3">
    <source>
        <dbReference type="Proteomes" id="UP000215914"/>
    </source>
</evidence>
<reference evidence="2" key="2">
    <citation type="submission" date="2020-06" db="EMBL/GenBank/DDBJ databases">
        <title>Helianthus annuus Genome sequencing and assembly Release 2.</title>
        <authorList>
            <person name="Gouzy J."/>
            <person name="Langlade N."/>
            <person name="Munos S."/>
        </authorList>
    </citation>
    <scope>NUCLEOTIDE SEQUENCE</scope>
    <source>
        <tissue evidence="2">Leaves</tissue>
    </source>
</reference>
<keyword evidence="1" id="KW-0472">Membrane</keyword>
<keyword evidence="1" id="KW-0812">Transmembrane</keyword>
<dbReference type="Proteomes" id="UP000215914">
    <property type="component" value="Unassembled WGS sequence"/>
</dbReference>
<gene>
    <name evidence="2" type="ORF">HanXRQr2_Chr16g0777901</name>
</gene>
<dbReference type="EMBL" id="MNCJ02000331">
    <property type="protein sequence ID" value="KAF5762543.1"/>
    <property type="molecule type" value="Genomic_DNA"/>
</dbReference>
<protein>
    <submittedName>
        <fullName evidence="2">Uncharacterized protein</fullName>
    </submittedName>
</protein>
<evidence type="ECO:0000313" key="2">
    <source>
        <dbReference type="EMBL" id="KAF5762543.1"/>
    </source>
</evidence>
<reference evidence="2" key="1">
    <citation type="journal article" date="2017" name="Nature">
        <title>The sunflower genome provides insights into oil metabolism, flowering and Asterid evolution.</title>
        <authorList>
            <person name="Badouin H."/>
            <person name="Gouzy J."/>
            <person name="Grassa C.J."/>
            <person name="Murat F."/>
            <person name="Staton S.E."/>
            <person name="Cottret L."/>
            <person name="Lelandais-Briere C."/>
            <person name="Owens G.L."/>
            <person name="Carrere S."/>
            <person name="Mayjonade B."/>
            <person name="Legrand L."/>
            <person name="Gill N."/>
            <person name="Kane N.C."/>
            <person name="Bowers J.E."/>
            <person name="Hubner S."/>
            <person name="Bellec A."/>
            <person name="Berard A."/>
            <person name="Berges H."/>
            <person name="Blanchet N."/>
            <person name="Boniface M.C."/>
            <person name="Brunel D."/>
            <person name="Catrice O."/>
            <person name="Chaidir N."/>
            <person name="Claudel C."/>
            <person name="Donnadieu C."/>
            <person name="Faraut T."/>
            <person name="Fievet G."/>
            <person name="Helmstetter N."/>
            <person name="King M."/>
            <person name="Knapp S.J."/>
            <person name="Lai Z."/>
            <person name="Le Paslier M.C."/>
            <person name="Lippi Y."/>
            <person name="Lorenzon L."/>
            <person name="Mandel J.R."/>
            <person name="Marage G."/>
            <person name="Marchand G."/>
            <person name="Marquand E."/>
            <person name="Bret-Mestries E."/>
            <person name="Morien E."/>
            <person name="Nambeesan S."/>
            <person name="Nguyen T."/>
            <person name="Pegot-Espagnet P."/>
            <person name="Pouilly N."/>
            <person name="Raftis F."/>
            <person name="Sallet E."/>
            <person name="Schiex T."/>
            <person name="Thomas J."/>
            <person name="Vandecasteele C."/>
            <person name="Vares D."/>
            <person name="Vear F."/>
            <person name="Vautrin S."/>
            <person name="Crespi M."/>
            <person name="Mangin B."/>
            <person name="Burke J.M."/>
            <person name="Salse J."/>
            <person name="Munos S."/>
            <person name="Vincourt P."/>
            <person name="Rieseberg L.H."/>
            <person name="Langlade N.B."/>
        </authorList>
    </citation>
    <scope>NUCLEOTIDE SEQUENCE</scope>
    <source>
        <tissue evidence="2">Leaves</tissue>
    </source>
</reference>
<sequence>MTIKKILLLCVCVVIELILLTIDTKPFYIFDTLKVLLLMLHIELVCKVIDNVN</sequence>